<dbReference type="GO" id="GO:0016787">
    <property type="term" value="F:hydrolase activity"/>
    <property type="evidence" value="ECO:0007669"/>
    <property type="project" value="UniProtKB-KW"/>
</dbReference>
<dbReference type="InterPro" id="IPR013849">
    <property type="entry name" value="DNA_helicase_Holl-junc_RuvA_I"/>
</dbReference>
<feature type="domain" description="Helix-hairpin-helix DNA-binding motif class 1" evidence="7">
    <location>
        <begin position="107"/>
        <end position="126"/>
    </location>
</feature>
<dbReference type="CDD" id="cd14332">
    <property type="entry name" value="UBA_RuvA_C"/>
    <property type="match status" value="1"/>
</dbReference>
<evidence type="ECO:0000259" key="7">
    <source>
        <dbReference type="SMART" id="SM00278"/>
    </source>
</evidence>
<evidence type="ECO:0000313" key="8">
    <source>
        <dbReference type="EMBL" id="QDK70133.1"/>
    </source>
</evidence>
<comment type="similarity">
    <text evidence="6">Belongs to the RuvA family.</text>
</comment>
<evidence type="ECO:0000256" key="2">
    <source>
        <dbReference type="ARBA" id="ARBA00022763"/>
    </source>
</evidence>
<dbReference type="AlphaFoldDB" id="A0A514Z6F6"/>
<dbReference type="GO" id="GO:0006281">
    <property type="term" value="P:DNA repair"/>
    <property type="evidence" value="ECO:0007669"/>
    <property type="project" value="UniProtKB-UniRule"/>
</dbReference>
<dbReference type="GO" id="GO:0005524">
    <property type="term" value="F:ATP binding"/>
    <property type="evidence" value="ECO:0007669"/>
    <property type="project" value="InterPro"/>
</dbReference>
<evidence type="ECO:0000256" key="1">
    <source>
        <dbReference type="ARBA" id="ARBA00022490"/>
    </source>
</evidence>
<comment type="subcellular location">
    <subcellularLocation>
        <location evidence="6">Cytoplasm</location>
    </subcellularLocation>
</comment>
<dbReference type="NCBIfam" id="TIGR00084">
    <property type="entry name" value="ruvA"/>
    <property type="match status" value="1"/>
</dbReference>
<evidence type="ECO:0000256" key="5">
    <source>
        <dbReference type="ARBA" id="ARBA00023204"/>
    </source>
</evidence>
<evidence type="ECO:0000256" key="4">
    <source>
        <dbReference type="ARBA" id="ARBA00023172"/>
    </source>
</evidence>
<proteinExistence type="inferred from homology"/>
<dbReference type="InterPro" id="IPR011114">
    <property type="entry name" value="RuvA_C"/>
</dbReference>
<accession>A0A514Z6F6</accession>
<evidence type="ECO:0000256" key="6">
    <source>
        <dbReference type="HAMAP-Rule" id="MF_00031"/>
    </source>
</evidence>
<dbReference type="InterPro" id="IPR036267">
    <property type="entry name" value="RuvA_C_sf"/>
</dbReference>
<dbReference type="GO" id="GO:0005737">
    <property type="term" value="C:cytoplasm"/>
    <property type="evidence" value="ECO:0007669"/>
    <property type="project" value="UniProtKB-SubCell"/>
</dbReference>
<dbReference type="Pfam" id="PF07499">
    <property type="entry name" value="RuvA_C"/>
    <property type="match status" value="1"/>
</dbReference>
<dbReference type="Pfam" id="PF01330">
    <property type="entry name" value="RuvA_N"/>
    <property type="match status" value="1"/>
</dbReference>
<feature type="region of interest" description="Domain III" evidence="6">
    <location>
        <begin position="148"/>
        <end position="198"/>
    </location>
</feature>
<keyword evidence="4 6" id="KW-0233">DNA recombination</keyword>
<comment type="caution">
    <text evidence="6">Lacks conserved residue(s) required for the propagation of feature annotation.</text>
</comment>
<organism evidence="8 9">
    <name type="scientific">Lactococcus protaetiae</name>
    <dbReference type="NCBI Taxonomy" id="2592653"/>
    <lineage>
        <taxon>Bacteria</taxon>
        <taxon>Bacillati</taxon>
        <taxon>Bacillota</taxon>
        <taxon>Bacilli</taxon>
        <taxon>Lactobacillales</taxon>
        <taxon>Streptococcaceae</taxon>
        <taxon>Lactococcus</taxon>
    </lineage>
</organism>
<dbReference type="Pfam" id="PF14520">
    <property type="entry name" value="HHH_5"/>
    <property type="match status" value="1"/>
</dbReference>
<dbReference type="Proteomes" id="UP000315128">
    <property type="component" value="Chromosome"/>
</dbReference>
<keyword evidence="5 6" id="KW-0234">DNA repair</keyword>
<dbReference type="InterPro" id="IPR012340">
    <property type="entry name" value="NA-bd_OB-fold"/>
</dbReference>
<dbReference type="Gene3D" id="1.10.150.20">
    <property type="entry name" value="5' to 3' exonuclease, C-terminal subdomain"/>
    <property type="match status" value="1"/>
</dbReference>
<keyword evidence="9" id="KW-1185">Reference proteome</keyword>
<dbReference type="Gene3D" id="1.10.8.10">
    <property type="entry name" value="DNA helicase RuvA subunit, C-terminal domain"/>
    <property type="match status" value="1"/>
</dbReference>
<dbReference type="HAMAP" id="MF_00031">
    <property type="entry name" value="DNA_HJ_migration_RuvA"/>
    <property type="match status" value="1"/>
</dbReference>
<dbReference type="InterPro" id="IPR000085">
    <property type="entry name" value="RuvA"/>
</dbReference>
<dbReference type="GO" id="GO:0009378">
    <property type="term" value="F:four-way junction helicase activity"/>
    <property type="evidence" value="ECO:0007669"/>
    <property type="project" value="InterPro"/>
</dbReference>
<keyword evidence="3 6" id="KW-0238">DNA-binding</keyword>
<dbReference type="GO" id="GO:0000400">
    <property type="term" value="F:four-way junction DNA binding"/>
    <property type="evidence" value="ECO:0007669"/>
    <property type="project" value="UniProtKB-UniRule"/>
</dbReference>
<dbReference type="GO" id="GO:0048476">
    <property type="term" value="C:Holliday junction resolvase complex"/>
    <property type="evidence" value="ECO:0007669"/>
    <property type="project" value="UniProtKB-UniRule"/>
</dbReference>
<evidence type="ECO:0000256" key="3">
    <source>
        <dbReference type="ARBA" id="ARBA00023125"/>
    </source>
</evidence>
<comment type="function">
    <text evidence="6">The RuvA-RuvB-RuvC complex processes Holliday junction (HJ) DNA during genetic recombination and DNA repair, while the RuvA-RuvB complex plays an important role in the rescue of blocked DNA replication forks via replication fork reversal (RFR). RuvA specifically binds to HJ cruciform DNA, conferring on it an open structure. The RuvB hexamer acts as an ATP-dependent pump, pulling dsDNA into and through the RuvAB complex. HJ branch migration allows RuvC to scan DNA until it finds its consensus sequence, where it cleaves and resolves the cruciform DNA.</text>
</comment>
<evidence type="ECO:0000313" key="9">
    <source>
        <dbReference type="Proteomes" id="UP000315128"/>
    </source>
</evidence>
<comment type="subunit">
    <text evidence="6">Homotetramer. Forms an RuvA(8)-RuvB(12)-Holliday junction (HJ) complex. HJ DNA is sandwiched between 2 RuvA tetramers; dsDNA enters through RuvA and exits via RuvB. An RuvB hexamer assembles on each DNA strand where it exits the tetramer. Each RuvB hexamer is contacted by two RuvA subunits (via domain III) on 2 adjacent RuvB subunits; this complex drives branch migration. In the full resolvosome a probable DNA-RuvA(4)-RuvB(12)-RuvC(2) complex forms which resolves the HJ.</text>
</comment>
<dbReference type="RefSeq" id="WP_142765767.1">
    <property type="nucleotide sequence ID" value="NZ_CP041356.1"/>
</dbReference>
<keyword evidence="8" id="KW-0378">Hydrolase</keyword>
<dbReference type="GO" id="GO:0006310">
    <property type="term" value="P:DNA recombination"/>
    <property type="evidence" value="ECO:0007669"/>
    <property type="project" value="UniProtKB-UniRule"/>
</dbReference>
<dbReference type="SUPFAM" id="SSF50249">
    <property type="entry name" value="Nucleic acid-binding proteins"/>
    <property type="match status" value="1"/>
</dbReference>
<keyword evidence="1 6" id="KW-0963">Cytoplasm</keyword>
<dbReference type="GO" id="GO:0009379">
    <property type="term" value="C:Holliday junction helicase complex"/>
    <property type="evidence" value="ECO:0007669"/>
    <property type="project" value="InterPro"/>
</dbReference>
<dbReference type="Gene3D" id="2.40.50.140">
    <property type="entry name" value="Nucleic acid-binding proteins"/>
    <property type="match status" value="1"/>
</dbReference>
<dbReference type="EMBL" id="CP041356">
    <property type="protein sequence ID" value="QDK70133.1"/>
    <property type="molecule type" value="Genomic_DNA"/>
</dbReference>
<dbReference type="KEGG" id="lack:FLP15_01750"/>
<dbReference type="InterPro" id="IPR010994">
    <property type="entry name" value="RuvA_2-like"/>
</dbReference>
<sequence>MFEYLNGKLVKISPTHIVIDVQGVGYLVSVANPYAWSATMNTEIKVFVHQVIREDAHTLYGFINEGEKSLFLRLISVSGIGPKSALAIIAASDNEGLINAIDSNDIKYLTKFPGVGKKTAMQMVLDLAGKFDLTTSSALTVNSVSTDSNNVALEEAIEALQALGYRATELKKVEKELANQKGLTSEEYIKSALKLMMK</sequence>
<comment type="domain">
    <text evidence="6">Has three domains with a flexible linker between the domains II and III and assumes an 'L' shape. Domain III is highly mobile and contacts RuvB.</text>
</comment>
<dbReference type="SUPFAM" id="SSF47781">
    <property type="entry name" value="RuvA domain 2-like"/>
    <property type="match status" value="1"/>
</dbReference>
<gene>
    <name evidence="6 8" type="primary">ruvA</name>
    <name evidence="8" type="ORF">FLP15_01750</name>
</gene>
<dbReference type="SUPFAM" id="SSF46929">
    <property type="entry name" value="DNA helicase RuvA subunit, C-terminal domain"/>
    <property type="match status" value="1"/>
</dbReference>
<name>A0A514Z6F6_9LACT</name>
<protein>
    <recommendedName>
        <fullName evidence="6">Holliday junction branch migration complex subunit RuvA</fullName>
    </recommendedName>
</protein>
<dbReference type="SMART" id="SM00278">
    <property type="entry name" value="HhH1"/>
    <property type="match status" value="2"/>
</dbReference>
<feature type="domain" description="Helix-hairpin-helix DNA-binding motif class 1" evidence="7">
    <location>
        <begin position="72"/>
        <end position="91"/>
    </location>
</feature>
<reference evidence="8 9" key="1">
    <citation type="submission" date="2019-07" db="EMBL/GenBank/DDBJ databases">
        <title>Genome sequencing of KACC 19320.</title>
        <authorList>
            <person name="Heo J."/>
            <person name="Kim S.-J."/>
            <person name="Kim J.-S."/>
            <person name="Hong S.-B."/>
            <person name="Kwon S.-W."/>
        </authorList>
    </citation>
    <scope>NUCLEOTIDE SEQUENCE [LARGE SCALE GENOMIC DNA]</scope>
    <source>
        <strain evidence="8 9">KACC 19320</strain>
    </source>
</reference>
<dbReference type="InterPro" id="IPR003583">
    <property type="entry name" value="Hlx-hairpin-Hlx_DNA-bd_motif"/>
</dbReference>
<keyword evidence="2 6" id="KW-0227">DNA damage</keyword>
<dbReference type="OrthoDB" id="5293449at2"/>